<sequence>MTRYPLSITDHALLRWLERIHGIDVEGFREKLREEAVASLVAYGDLREADTGTFVVDNGVVITVLGPGQHVIGAPHRRSFGVPRVAPPPASG</sequence>
<keyword evidence="2" id="KW-1185">Reference proteome</keyword>
<protein>
    <submittedName>
        <fullName evidence="1">Uncharacterized protein</fullName>
    </submittedName>
</protein>
<dbReference type="EMBL" id="JACHOP010000017">
    <property type="protein sequence ID" value="MBB5758827.1"/>
    <property type="molecule type" value="Genomic_DNA"/>
</dbReference>
<accession>A0A840ZPM9</accession>
<dbReference type="RefSeq" id="WP_183571607.1">
    <property type="nucleotide sequence ID" value="NZ_JACHOP010000017.1"/>
</dbReference>
<dbReference type="AlphaFoldDB" id="A0A840ZPM9"/>
<proteinExistence type="predicted"/>
<reference evidence="1 2" key="1">
    <citation type="submission" date="2020-08" db="EMBL/GenBank/DDBJ databases">
        <title>Genomic Encyclopedia of Type Strains, Phase IV (KMG-IV): sequencing the most valuable type-strain genomes for metagenomic binning, comparative biology and taxonomic classification.</title>
        <authorList>
            <person name="Goeker M."/>
        </authorList>
    </citation>
    <scope>NUCLEOTIDE SEQUENCE [LARGE SCALE GENOMIC DNA]</scope>
    <source>
        <strain evidence="1 2">DSM 2163</strain>
    </source>
</reference>
<comment type="caution">
    <text evidence="1">The sequence shown here is derived from an EMBL/GenBank/DDBJ whole genome shotgun (WGS) entry which is preliminary data.</text>
</comment>
<gene>
    <name evidence="1" type="ORF">HNR00_003554</name>
</gene>
<evidence type="ECO:0000313" key="1">
    <source>
        <dbReference type="EMBL" id="MBB5758827.1"/>
    </source>
</evidence>
<dbReference type="Proteomes" id="UP000583454">
    <property type="component" value="Unassembled WGS sequence"/>
</dbReference>
<organism evidence="1 2">
    <name type="scientific">Methylorubrum rhodinum</name>
    <dbReference type="NCBI Taxonomy" id="29428"/>
    <lineage>
        <taxon>Bacteria</taxon>
        <taxon>Pseudomonadati</taxon>
        <taxon>Pseudomonadota</taxon>
        <taxon>Alphaproteobacteria</taxon>
        <taxon>Hyphomicrobiales</taxon>
        <taxon>Methylobacteriaceae</taxon>
        <taxon>Methylorubrum</taxon>
    </lineage>
</organism>
<name>A0A840ZPM9_9HYPH</name>
<evidence type="ECO:0000313" key="2">
    <source>
        <dbReference type="Proteomes" id="UP000583454"/>
    </source>
</evidence>